<organism evidence="4 5">
    <name type="scientific">Treponema pedis</name>
    <dbReference type="NCBI Taxonomy" id="409322"/>
    <lineage>
        <taxon>Bacteria</taxon>
        <taxon>Pseudomonadati</taxon>
        <taxon>Spirochaetota</taxon>
        <taxon>Spirochaetia</taxon>
        <taxon>Spirochaetales</taxon>
        <taxon>Treponemataceae</taxon>
        <taxon>Treponema</taxon>
    </lineage>
</organism>
<dbReference type="GO" id="GO:0008173">
    <property type="term" value="F:RNA methyltransferase activity"/>
    <property type="evidence" value="ECO:0007669"/>
    <property type="project" value="InterPro"/>
</dbReference>
<evidence type="ECO:0000313" key="5">
    <source>
        <dbReference type="Proteomes" id="UP000593915"/>
    </source>
</evidence>
<dbReference type="Proteomes" id="UP000593915">
    <property type="component" value="Chromosome"/>
</dbReference>
<dbReference type="GO" id="GO:0032259">
    <property type="term" value="P:methylation"/>
    <property type="evidence" value="ECO:0007669"/>
    <property type="project" value="UniProtKB-KW"/>
</dbReference>
<name>A0A7S6WNW5_9SPIR</name>
<dbReference type="EMBL" id="CP061839">
    <property type="protein sequence ID" value="QOW60581.1"/>
    <property type="molecule type" value="Genomic_DNA"/>
</dbReference>
<evidence type="ECO:0000259" key="3">
    <source>
        <dbReference type="Pfam" id="PF00588"/>
    </source>
</evidence>
<dbReference type="InterPro" id="IPR001537">
    <property type="entry name" value="SpoU_MeTrfase"/>
</dbReference>
<dbReference type="InterPro" id="IPR029026">
    <property type="entry name" value="tRNA_m1G_MTases_N"/>
</dbReference>
<accession>A0A7S6WNW5</accession>
<dbReference type="InterPro" id="IPR051259">
    <property type="entry name" value="rRNA_Methyltransferase"/>
</dbReference>
<dbReference type="PANTHER" id="PTHR43191">
    <property type="entry name" value="RRNA METHYLTRANSFERASE 3"/>
    <property type="match status" value="1"/>
</dbReference>
<dbReference type="Pfam" id="PF00588">
    <property type="entry name" value="SpoU_methylase"/>
    <property type="match status" value="1"/>
</dbReference>
<evidence type="ECO:0000256" key="1">
    <source>
        <dbReference type="ARBA" id="ARBA00022603"/>
    </source>
</evidence>
<reference evidence="4 5" key="1">
    <citation type="submission" date="2020-09" db="EMBL/GenBank/DDBJ databases">
        <title>Characterization of Treponema spp. from bovine digital dermatitis in Korea.</title>
        <authorList>
            <person name="Espiritu H.M."/>
            <person name="Cho Y.I."/>
            <person name="Mamuad L."/>
        </authorList>
    </citation>
    <scope>NUCLEOTIDE SEQUENCE [LARGE SCALE GENOMIC DNA]</scope>
    <source>
        <strain evidence="4 5">KS1</strain>
    </source>
</reference>
<evidence type="ECO:0000256" key="2">
    <source>
        <dbReference type="ARBA" id="ARBA00022679"/>
    </source>
</evidence>
<keyword evidence="2 4" id="KW-0808">Transferase</keyword>
<dbReference type="Gene3D" id="3.40.1280.10">
    <property type="match status" value="1"/>
</dbReference>
<dbReference type="CDD" id="cd18082">
    <property type="entry name" value="SpoU-like_family"/>
    <property type="match status" value="1"/>
</dbReference>
<keyword evidence="1 4" id="KW-0489">Methyltransferase</keyword>
<evidence type="ECO:0000313" key="4">
    <source>
        <dbReference type="EMBL" id="QOW60581.1"/>
    </source>
</evidence>
<proteinExistence type="predicted"/>
<dbReference type="RefSeq" id="WP_194076082.1">
    <property type="nucleotide sequence ID" value="NZ_CP061839.1"/>
</dbReference>
<sequence>MPEIFKLYNLPQKQRCRKILRILEAAENAYVQNRPDEFLDLFYLRSLLKIAAEDLGKDALNKIYKWFEKPDESAKRNIINFTRYELYKKLDISPSEWDLILPDSKPEEIAAFRRKFFKGVYVYAEDIRTPFNIGSIFRTAESFGVEKIFLSENCVSPENPKAKRTAMGCTEYLPWERAGLDTLPELPLIVLETGGTDINKFKFPDKGIVVIGSEELGVSPEALKKAGNNIITIPMYGIKASINVSVAFGICMNKWCGNLTEKSLS</sequence>
<gene>
    <name evidence="4" type="ORF">IFE08_12370</name>
</gene>
<dbReference type="SUPFAM" id="SSF75217">
    <property type="entry name" value="alpha/beta knot"/>
    <property type="match status" value="1"/>
</dbReference>
<dbReference type="GO" id="GO:0003723">
    <property type="term" value="F:RNA binding"/>
    <property type="evidence" value="ECO:0007669"/>
    <property type="project" value="InterPro"/>
</dbReference>
<feature type="domain" description="tRNA/rRNA methyltransferase SpoU type" evidence="3">
    <location>
        <begin position="120"/>
        <end position="252"/>
    </location>
</feature>
<dbReference type="AlphaFoldDB" id="A0A7S6WNW5"/>
<dbReference type="PANTHER" id="PTHR43191:SF2">
    <property type="entry name" value="RRNA METHYLTRANSFERASE 3, MITOCHONDRIAL"/>
    <property type="match status" value="1"/>
</dbReference>
<dbReference type="GO" id="GO:0006396">
    <property type="term" value="P:RNA processing"/>
    <property type="evidence" value="ECO:0007669"/>
    <property type="project" value="InterPro"/>
</dbReference>
<protein>
    <submittedName>
        <fullName evidence="4">TrmH family RNA methyltransferase</fullName>
    </submittedName>
</protein>
<dbReference type="InterPro" id="IPR029028">
    <property type="entry name" value="Alpha/beta_knot_MTases"/>
</dbReference>